<dbReference type="GO" id="GO:0016787">
    <property type="term" value="F:hydrolase activity"/>
    <property type="evidence" value="ECO:0007669"/>
    <property type="project" value="UniProtKB-KW"/>
</dbReference>
<dbReference type="InterPro" id="IPR003607">
    <property type="entry name" value="HD/PDEase_dom"/>
</dbReference>
<sequence length="165" mass="18294">MNKNVDLYNEMIAFFDGDARRCQHFIKVASLAKQLAESEGADAELTELVEAAGLVHDCGIKPGEAKYGAGHCTGKIQEQEGPAVARELLQKVGYAPEKIERICYLVGHHHTYNMIDGLDYQLLVEADFIVNFYEDGTPKENIAKAVERIFKTESGIKLAKTMFGL</sequence>
<keyword evidence="2" id="KW-0378">Hydrolase</keyword>
<dbReference type="STRING" id="626940.BHW43_06235"/>
<evidence type="ECO:0000313" key="2">
    <source>
        <dbReference type="EMBL" id="OLA37422.1"/>
    </source>
</evidence>
<feature type="domain" description="HD" evidence="1">
    <location>
        <begin position="23"/>
        <end position="128"/>
    </location>
</feature>
<proteinExistence type="predicted"/>
<dbReference type="AlphaFoldDB" id="A0A1Q6R4X1"/>
<dbReference type="Proteomes" id="UP000186777">
    <property type="component" value="Unassembled WGS sequence"/>
</dbReference>
<reference evidence="2 3" key="1">
    <citation type="journal article" date="2016" name="Nat. Biotechnol.">
        <title>Measurement of bacterial replication rates in microbial communities.</title>
        <authorList>
            <person name="Brown C.T."/>
            <person name="Olm M.R."/>
            <person name="Thomas B.C."/>
            <person name="Banfield J.F."/>
        </authorList>
    </citation>
    <scope>NUCLEOTIDE SEQUENCE [LARGE SCALE GENOMIC DNA]</scope>
    <source>
        <strain evidence="2">46_33</strain>
    </source>
</reference>
<organism evidence="2 3">
    <name type="scientific">Phascolarctobacterium succinatutens</name>
    <dbReference type="NCBI Taxonomy" id="626940"/>
    <lineage>
        <taxon>Bacteria</taxon>
        <taxon>Bacillati</taxon>
        <taxon>Bacillota</taxon>
        <taxon>Negativicutes</taxon>
        <taxon>Acidaminococcales</taxon>
        <taxon>Acidaminococcaceae</taxon>
        <taxon>Phascolarctobacterium</taxon>
    </lineage>
</organism>
<accession>A0A1Q6R4X1</accession>
<dbReference type="InterPro" id="IPR006674">
    <property type="entry name" value="HD_domain"/>
</dbReference>
<dbReference type="Pfam" id="PF01966">
    <property type="entry name" value="HD"/>
    <property type="match status" value="1"/>
</dbReference>
<evidence type="ECO:0000259" key="1">
    <source>
        <dbReference type="Pfam" id="PF01966"/>
    </source>
</evidence>
<evidence type="ECO:0000313" key="3">
    <source>
        <dbReference type="Proteomes" id="UP000186777"/>
    </source>
</evidence>
<dbReference type="RefSeq" id="WP_303679922.1">
    <property type="nucleotide sequence ID" value="NZ_CAMQNL010000012.1"/>
</dbReference>
<comment type="caution">
    <text evidence="2">The sequence shown here is derived from an EMBL/GenBank/DDBJ whole genome shotgun (WGS) entry which is preliminary data.</text>
</comment>
<dbReference type="EMBL" id="MNTG01000030">
    <property type="protein sequence ID" value="OLA37422.1"/>
    <property type="molecule type" value="Genomic_DNA"/>
</dbReference>
<name>A0A1Q6R4X1_9FIRM</name>
<gene>
    <name evidence="2" type="ORF">BHW43_06235</name>
</gene>
<protein>
    <submittedName>
        <fullName evidence="2">Phosphohydrolase</fullName>
    </submittedName>
</protein>
<dbReference type="SUPFAM" id="SSF109604">
    <property type="entry name" value="HD-domain/PDEase-like"/>
    <property type="match status" value="1"/>
</dbReference>
<dbReference type="Gene3D" id="1.10.3210.10">
    <property type="entry name" value="Hypothetical protein af1432"/>
    <property type="match status" value="1"/>
</dbReference>
<dbReference type="CDD" id="cd00077">
    <property type="entry name" value="HDc"/>
    <property type="match status" value="1"/>
</dbReference>